<dbReference type="EMBL" id="JJPL01000110">
    <property type="protein sequence ID" value="KKG62557.1"/>
    <property type="molecule type" value="Genomic_DNA"/>
</dbReference>
<evidence type="ECO:0000313" key="2">
    <source>
        <dbReference type="EMBL" id="KKH36407.1"/>
    </source>
</evidence>
<dbReference type="Proteomes" id="UP000034672">
    <property type="component" value="Unassembled WGS sequence"/>
</dbReference>
<organism evidence="3 4">
    <name type="scientific">Methanosarcina mazei</name>
    <name type="common">Methanosarcina frisia</name>
    <dbReference type="NCBI Taxonomy" id="2209"/>
    <lineage>
        <taxon>Archaea</taxon>
        <taxon>Methanobacteriati</taxon>
        <taxon>Methanobacteriota</taxon>
        <taxon>Stenosarchaea group</taxon>
        <taxon>Methanomicrobia</taxon>
        <taxon>Methanosarcinales</taxon>
        <taxon>Methanosarcinaceae</taxon>
        <taxon>Methanosarcina</taxon>
    </lineage>
</organism>
<dbReference type="GeneID" id="24864779"/>
<dbReference type="EMBL" id="JJQI01000109">
    <property type="protein sequence ID" value="KKH36407.1"/>
    <property type="molecule type" value="Genomic_DNA"/>
</dbReference>
<name>A0A0F8NAI8_METMZ</name>
<accession>A0A0F8NAI8</accession>
<dbReference type="Proteomes" id="UP000034424">
    <property type="component" value="Unassembled WGS sequence"/>
</dbReference>
<protein>
    <submittedName>
        <fullName evidence="3">Uncharacterized protein</fullName>
    </submittedName>
</protein>
<evidence type="ECO:0000313" key="5">
    <source>
        <dbReference type="Proteomes" id="UP000034424"/>
    </source>
</evidence>
<dbReference type="AlphaFoldDB" id="A0A0F8NAI8"/>
<reference evidence="4 5" key="1">
    <citation type="journal article" date="2015" name="ISME J.">
        <title>Genomic and phenotypic differentiation among Methanosarcina mazei populations from Columbia River sediment.</title>
        <authorList>
            <person name="Youngblut N.D."/>
            <person name="Wirth J.S."/>
            <person name="Henriksen J.R."/>
            <person name="Smith M."/>
            <person name="Simon H."/>
            <person name="Metcalf W.W."/>
            <person name="Whitaker R.J."/>
        </authorList>
    </citation>
    <scope>NUCLEOTIDE SEQUENCE [LARGE SCALE GENOMIC DNA]</scope>
    <source>
        <strain evidence="2 6">1.H.A.1A.4</strain>
        <strain evidence="3 4">1.H.A.2.1</strain>
        <strain evidence="1 5">3.F.T.2.1</strain>
    </source>
</reference>
<dbReference type="Proteomes" id="UP000034259">
    <property type="component" value="Unassembled WGS sequence"/>
</dbReference>
<comment type="caution">
    <text evidence="3">The sequence shown here is derived from an EMBL/GenBank/DDBJ whole genome shotgun (WGS) entry which is preliminary data.</text>
</comment>
<dbReference type="PATRIC" id="fig|2209.52.peg.567"/>
<dbReference type="RefSeq" id="WP_048040375.1">
    <property type="nucleotide sequence ID" value="NZ_JJPL01000110.1"/>
</dbReference>
<evidence type="ECO:0000313" key="4">
    <source>
        <dbReference type="Proteomes" id="UP000034259"/>
    </source>
</evidence>
<evidence type="ECO:0000313" key="6">
    <source>
        <dbReference type="Proteomes" id="UP000034672"/>
    </source>
</evidence>
<gene>
    <name evidence="1" type="ORF">DU67_18400</name>
    <name evidence="2" type="ORF">DU71_02555</name>
    <name evidence="3" type="ORF">DU72_19720</name>
</gene>
<evidence type="ECO:0000313" key="3">
    <source>
        <dbReference type="EMBL" id="KKH47602.1"/>
    </source>
</evidence>
<dbReference type="EMBL" id="JJQK01000209">
    <property type="protein sequence ID" value="KKH47602.1"/>
    <property type="molecule type" value="Genomic_DNA"/>
</dbReference>
<evidence type="ECO:0000313" key="1">
    <source>
        <dbReference type="EMBL" id="KKG62557.1"/>
    </source>
</evidence>
<proteinExistence type="predicted"/>
<sequence length="160" mass="19324">MKKEHEKCISSHEAIDHYLKYKIMPLHRTDYINFKIKLLEKSDEHSEEYKKKRVELYKYLYCELAKSDILSEFSGDMLRVKCSNVAPNEEKEAQRIINEAKKLLDETRDIEKYHSESTHWMDDQEVLSNYRDYLSAVYGIPVDIMVEQRTKSFWESLKFW</sequence>